<reference evidence="3 4" key="1">
    <citation type="submission" date="2021-03" db="EMBL/GenBank/DDBJ databases">
        <title>Genome Sequence of Bradyrhizobium vignae strain ISRA400.</title>
        <authorList>
            <person name="Tisa L.S."/>
            <person name="Svistoonoff S."/>
            <person name="Hocher V."/>
            <person name="Fall S."/>
            <person name="Zaiya A."/>
            <person name="Naing D."/>
            <person name="Niang N."/>
            <person name="Diouf A."/>
            <person name="Dasylva M.C."/>
            <person name="Toure O."/>
            <person name="Gueye M."/>
            <person name="Gully D."/>
            <person name="Tisseyre P."/>
            <person name="Simpson S."/>
            <person name="Morris K."/>
            <person name="Thomas W.K."/>
        </authorList>
    </citation>
    <scope>NUCLEOTIDE SEQUENCE [LARGE SCALE GENOMIC DNA]</scope>
    <source>
        <strain evidence="3 4">ISRA400</strain>
    </source>
</reference>
<feature type="region of interest" description="Disordered" evidence="1">
    <location>
        <begin position="62"/>
        <end position="83"/>
    </location>
</feature>
<sequence>MRDQLALLGISGVIVTGAICAAAVLYSSASQRESSASNEFKGHATVLSQTFMESGQIADEFERKPSEELVKKHAENNEHQSRH</sequence>
<keyword evidence="2" id="KW-0812">Transmembrane</keyword>
<feature type="transmembrane region" description="Helical" evidence="2">
    <location>
        <begin position="6"/>
        <end position="26"/>
    </location>
</feature>
<evidence type="ECO:0000313" key="4">
    <source>
        <dbReference type="Proteomes" id="UP000669317"/>
    </source>
</evidence>
<gene>
    <name evidence="3" type="ORF">JWS04_25335</name>
</gene>
<organism evidence="3 4">
    <name type="scientific">Bradyrhizobium vignae</name>
    <dbReference type="NCBI Taxonomy" id="1549949"/>
    <lineage>
        <taxon>Bacteria</taxon>
        <taxon>Pseudomonadati</taxon>
        <taxon>Pseudomonadota</taxon>
        <taxon>Alphaproteobacteria</taxon>
        <taxon>Hyphomicrobiales</taxon>
        <taxon>Nitrobacteraceae</taxon>
        <taxon>Bradyrhizobium</taxon>
    </lineage>
</organism>
<dbReference type="RefSeq" id="WP_209295957.1">
    <property type="nucleotide sequence ID" value="NZ_JAGIKT010000062.1"/>
</dbReference>
<keyword evidence="2" id="KW-1133">Transmembrane helix</keyword>
<comment type="caution">
    <text evidence="3">The sequence shown here is derived from an EMBL/GenBank/DDBJ whole genome shotgun (WGS) entry which is preliminary data.</text>
</comment>
<proteinExistence type="predicted"/>
<dbReference type="Proteomes" id="UP000669317">
    <property type="component" value="Unassembled WGS sequence"/>
</dbReference>
<accession>A0ABS4A1Q7</accession>
<evidence type="ECO:0000256" key="1">
    <source>
        <dbReference type="SAM" id="MobiDB-lite"/>
    </source>
</evidence>
<evidence type="ECO:0000256" key="2">
    <source>
        <dbReference type="SAM" id="Phobius"/>
    </source>
</evidence>
<protein>
    <submittedName>
        <fullName evidence="3">Uncharacterized protein</fullName>
    </submittedName>
</protein>
<keyword evidence="4" id="KW-1185">Reference proteome</keyword>
<keyword evidence="2" id="KW-0472">Membrane</keyword>
<name>A0ABS4A1Q7_9BRAD</name>
<dbReference type="EMBL" id="JAGIKT010000062">
    <property type="protein sequence ID" value="MBP0114347.1"/>
    <property type="molecule type" value="Genomic_DNA"/>
</dbReference>
<evidence type="ECO:0000313" key="3">
    <source>
        <dbReference type="EMBL" id="MBP0114347.1"/>
    </source>
</evidence>